<dbReference type="PANTHER" id="PTHR42865">
    <property type="entry name" value="PROTON/GLUTAMATE-ASPARTATE SYMPORTER"/>
    <property type="match status" value="1"/>
</dbReference>
<dbReference type="PRINTS" id="PR00173">
    <property type="entry name" value="EDTRNSPORT"/>
</dbReference>
<keyword evidence="2 7" id="KW-0813">Transport</keyword>
<name>A0ABD3QS92_9STRA</name>
<evidence type="ECO:0000256" key="5">
    <source>
        <dbReference type="ARBA" id="ARBA00022989"/>
    </source>
</evidence>
<comment type="caution">
    <text evidence="8">The sequence shown here is derived from an EMBL/GenBank/DDBJ whole genome shotgun (WGS) entry which is preliminary data.</text>
</comment>
<evidence type="ECO:0000313" key="8">
    <source>
        <dbReference type="EMBL" id="KAL3803135.1"/>
    </source>
</evidence>
<keyword evidence="5 7" id="KW-1133">Transmembrane helix</keyword>
<evidence type="ECO:0000256" key="1">
    <source>
        <dbReference type="ARBA" id="ARBA00004651"/>
    </source>
</evidence>
<dbReference type="PANTHER" id="PTHR42865:SF7">
    <property type="entry name" value="PROTON_GLUTAMATE-ASPARTATE SYMPORTER"/>
    <property type="match status" value="1"/>
</dbReference>
<dbReference type="Gene3D" id="1.10.3860.10">
    <property type="entry name" value="Sodium:dicarboxylate symporter"/>
    <property type="match status" value="1"/>
</dbReference>
<evidence type="ECO:0000256" key="4">
    <source>
        <dbReference type="ARBA" id="ARBA00022692"/>
    </source>
</evidence>
<dbReference type="AlphaFoldDB" id="A0ABD3QS92"/>
<feature type="transmembrane region" description="Helical" evidence="7">
    <location>
        <begin position="426"/>
        <end position="453"/>
    </location>
</feature>
<proteinExistence type="inferred from homology"/>
<keyword evidence="3" id="KW-1003">Cell membrane</keyword>
<sequence>MTASPVQCDHNEDGSMPKYSCREHNSPLTDAIHDVIEEDTLVDSGDNSDNEKKCCSSFCAYYAKHDLLFVLLGAGTGVAIGVGIYYWNPADPETKNTVLLWVGLLGDLFLRALKCVILPLIFVSIAISVMDMLLLGQAGKMVGVTIGLYISTTICAVILGVLSSLAFSSLYPKNDGEGTASVVPEVKLGCSVDAVTGLASSFLTEMSDGSLVCTTENSTDSIFLMEDVNGYFATSPSVTVVTEITLSESLYQGLFMQLIGPNMLGLFIDNNFLGVIVLAAAFGIALSLLANNPPKGVKWTQLVSIQVLEELMQVFMMFVHWIIWCAPFCILSMIAKAIGGQSNMNETLETLGWLLISVLVACLAQVLIVYCGLYYYFLRSNPFKYFYYIIEAMTLAFGSASSAATLPLTIENAINSGKVAPGVARFVLPLGATINMDGMSIYTVCACVALAYLNGITPTAANYIVLAVSATLGSIGTAPVPSAGIVIIITCYGAAFGGAEVPYGVAFLFAFDWLIDRFCTMFNVMGDTIVAAVVSSRLDEATHDEFLRSVEKVNER</sequence>
<keyword evidence="7" id="KW-0769">Symport</keyword>
<dbReference type="InterPro" id="IPR001991">
    <property type="entry name" value="Na-dicarboxylate_symporter"/>
</dbReference>
<dbReference type="SUPFAM" id="SSF118215">
    <property type="entry name" value="Proton glutamate symport protein"/>
    <property type="match status" value="1"/>
</dbReference>
<comment type="subcellular location">
    <subcellularLocation>
        <location evidence="1">Cell membrane</location>
        <topology evidence="1">Multi-pass membrane protein</topology>
    </subcellularLocation>
    <subcellularLocation>
        <location evidence="7">Membrane</location>
        <topology evidence="7">Multi-pass membrane protein</topology>
    </subcellularLocation>
</comment>
<reference evidence="8 9" key="1">
    <citation type="journal article" date="2020" name="G3 (Bethesda)">
        <title>Improved Reference Genome for Cyclotella cryptica CCMP332, a Model for Cell Wall Morphogenesis, Salinity Adaptation, and Lipid Production in Diatoms (Bacillariophyta).</title>
        <authorList>
            <person name="Roberts W.R."/>
            <person name="Downey K.M."/>
            <person name="Ruck E.C."/>
            <person name="Traller J.C."/>
            <person name="Alverson A.J."/>
        </authorList>
    </citation>
    <scope>NUCLEOTIDE SEQUENCE [LARGE SCALE GENOMIC DNA]</scope>
    <source>
        <strain evidence="8 9">CCMP332</strain>
    </source>
</reference>
<keyword evidence="4 7" id="KW-0812">Transmembrane</keyword>
<feature type="transmembrane region" description="Helical" evidence="7">
    <location>
        <begin position="146"/>
        <end position="167"/>
    </location>
</feature>
<accession>A0ABD3QS92</accession>
<evidence type="ECO:0000256" key="3">
    <source>
        <dbReference type="ARBA" id="ARBA00022475"/>
    </source>
</evidence>
<evidence type="ECO:0000313" key="9">
    <source>
        <dbReference type="Proteomes" id="UP001516023"/>
    </source>
</evidence>
<gene>
    <name evidence="8" type="ORF">HJC23_003410</name>
</gene>
<organism evidence="8 9">
    <name type="scientific">Cyclotella cryptica</name>
    <dbReference type="NCBI Taxonomy" id="29204"/>
    <lineage>
        <taxon>Eukaryota</taxon>
        <taxon>Sar</taxon>
        <taxon>Stramenopiles</taxon>
        <taxon>Ochrophyta</taxon>
        <taxon>Bacillariophyta</taxon>
        <taxon>Coscinodiscophyceae</taxon>
        <taxon>Thalassiosirophycidae</taxon>
        <taxon>Stephanodiscales</taxon>
        <taxon>Stephanodiscaceae</taxon>
        <taxon>Cyclotella</taxon>
    </lineage>
</organism>
<feature type="transmembrane region" description="Helical" evidence="7">
    <location>
        <begin position="385"/>
        <end position="406"/>
    </location>
</feature>
<evidence type="ECO:0000256" key="6">
    <source>
        <dbReference type="ARBA" id="ARBA00023136"/>
    </source>
</evidence>
<dbReference type="EMBL" id="JABMIG020000015">
    <property type="protein sequence ID" value="KAL3803135.1"/>
    <property type="molecule type" value="Genomic_DNA"/>
</dbReference>
<comment type="similarity">
    <text evidence="7">Belongs to the dicarboxylate/amino acid:cation symporter (DAACS) (TC 2.A.23) family.</text>
</comment>
<feature type="transmembrane region" description="Helical" evidence="7">
    <location>
        <begin position="460"/>
        <end position="479"/>
    </location>
</feature>
<evidence type="ECO:0000256" key="7">
    <source>
        <dbReference type="RuleBase" id="RU361216"/>
    </source>
</evidence>
<feature type="transmembrane region" description="Helical" evidence="7">
    <location>
        <begin position="354"/>
        <end position="378"/>
    </location>
</feature>
<dbReference type="GO" id="GO:0005886">
    <property type="term" value="C:plasma membrane"/>
    <property type="evidence" value="ECO:0007669"/>
    <property type="project" value="UniProtKB-SubCell"/>
</dbReference>
<feature type="transmembrane region" description="Helical" evidence="7">
    <location>
        <begin position="272"/>
        <end position="290"/>
    </location>
</feature>
<dbReference type="Proteomes" id="UP001516023">
    <property type="component" value="Unassembled WGS sequence"/>
</dbReference>
<dbReference type="InterPro" id="IPR036458">
    <property type="entry name" value="Na:dicarbo_symporter_sf"/>
</dbReference>
<evidence type="ECO:0000256" key="2">
    <source>
        <dbReference type="ARBA" id="ARBA00022448"/>
    </source>
</evidence>
<feature type="transmembrane region" description="Helical" evidence="7">
    <location>
        <begin position="485"/>
        <end position="511"/>
    </location>
</feature>
<feature type="transmembrane region" description="Helical" evidence="7">
    <location>
        <begin position="311"/>
        <end position="334"/>
    </location>
</feature>
<dbReference type="Pfam" id="PF00375">
    <property type="entry name" value="SDF"/>
    <property type="match status" value="2"/>
</dbReference>
<feature type="transmembrane region" description="Helical" evidence="7">
    <location>
        <begin position="108"/>
        <end position="134"/>
    </location>
</feature>
<feature type="transmembrane region" description="Helical" evidence="7">
    <location>
        <begin position="67"/>
        <end position="88"/>
    </location>
</feature>
<dbReference type="GO" id="GO:0015293">
    <property type="term" value="F:symporter activity"/>
    <property type="evidence" value="ECO:0007669"/>
    <property type="project" value="UniProtKB-UniRule"/>
</dbReference>
<protein>
    <recommendedName>
        <fullName evidence="7">Amino acid transporter</fullName>
    </recommendedName>
</protein>
<feature type="non-terminal residue" evidence="8">
    <location>
        <position position="556"/>
    </location>
</feature>
<keyword evidence="9" id="KW-1185">Reference proteome</keyword>
<keyword evidence="6 7" id="KW-0472">Membrane</keyword>